<evidence type="ECO:0000313" key="3">
    <source>
        <dbReference type="Proteomes" id="UP000726136"/>
    </source>
</evidence>
<organism evidence="2 3">
    <name type="scientific">Vibrio anguillarum</name>
    <name type="common">Listonella anguillarum</name>
    <dbReference type="NCBI Taxonomy" id="55601"/>
    <lineage>
        <taxon>Bacteria</taxon>
        <taxon>Pseudomonadati</taxon>
        <taxon>Pseudomonadota</taxon>
        <taxon>Gammaproteobacteria</taxon>
        <taxon>Vibrionales</taxon>
        <taxon>Vibrionaceae</taxon>
        <taxon>Vibrio</taxon>
    </lineage>
</organism>
<dbReference type="Pfam" id="PF14280">
    <property type="entry name" value="DUF4365"/>
    <property type="match status" value="1"/>
</dbReference>
<evidence type="ECO:0000313" key="2">
    <source>
        <dbReference type="EMBL" id="MBF4371967.1"/>
    </source>
</evidence>
<proteinExistence type="predicted"/>
<dbReference type="Proteomes" id="UP000726136">
    <property type="component" value="Unassembled WGS sequence"/>
</dbReference>
<dbReference type="EMBL" id="RDPI01000003">
    <property type="protein sequence ID" value="MBF4371967.1"/>
    <property type="molecule type" value="Genomic_DNA"/>
</dbReference>
<accession>A0ABR9Z182</accession>
<keyword evidence="3" id="KW-1185">Reference proteome</keyword>
<dbReference type="InterPro" id="IPR025375">
    <property type="entry name" value="DUF4365"/>
</dbReference>
<reference evidence="2 3" key="1">
    <citation type="journal article" date="2021" name="PeerJ">
        <title>Analysis of 44 Vibrio anguillarum genomes reveals high genetic diversity.</title>
        <authorList>
            <person name="Hansen M.J."/>
            <person name="Dalsgaard I."/>
        </authorList>
    </citation>
    <scope>NUCLEOTIDE SEQUENCE [LARGE SCALE GENOMIC DNA]</scope>
    <source>
        <strain evidence="2 3">040915-1/1B</strain>
    </source>
</reference>
<feature type="domain" description="DUF4365" evidence="1">
    <location>
        <begin position="15"/>
        <end position="150"/>
    </location>
</feature>
<gene>
    <name evidence="2" type="ORF">EAY46_02550</name>
</gene>
<protein>
    <submittedName>
        <fullName evidence="2">DUF4365 and DUF1817 domain-containing protein</fullName>
    </submittedName>
</protein>
<sequence length="334" mass="38619">MSKFPTYLKSNNTGEVGVNLVSQVVNDEMSLIFKRNDAEFDFGIDAYIEIVTDEGAVTGQIIGVQIKCGKSFFKQKTKTGFTFYGENKHLNYYCNAPFPVIIIICDPESKACYWQHFSLDTTEQTKTSWKINIPKRNKLSKNSKVELMSLVGEPQDYSDEAKEEWELTKQLKSTEYVHYAVPREHIEARNYKPLKKFIDRIIKNDELAINLQGKIEITVSGYHDDKRELWEIKAVRKWVKKAEPKIKYWFYFCSNKHKTETLTWVLGCLTNTTTEYVEPGVSNRINIHYETKPLAEIIARNFSALNELTDRYGLSEEENIRITGEAMLSVGLNT</sequence>
<evidence type="ECO:0000259" key="1">
    <source>
        <dbReference type="Pfam" id="PF14280"/>
    </source>
</evidence>
<dbReference type="RefSeq" id="WP_194662066.1">
    <property type="nucleotide sequence ID" value="NZ_RDPI01000003.1"/>
</dbReference>
<comment type="caution">
    <text evidence="2">The sequence shown here is derived from an EMBL/GenBank/DDBJ whole genome shotgun (WGS) entry which is preliminary data.</text>
</comment>
<name>A0ABR9Z182_VIBAN</name>